<keyword evidence="4 5" id="KW-0472">Membrane</keyword>
<feature type="transmembrane region" description="Helical" evidence="5">
    <location>
        <begin position="120"/>
        <end position="139"/>
    </location>
</feature>
<accession>A0A8J9Z083</accession>
<evidence type="ECO:0000256" key="5">
    <source>
        <dbReference type="SAM" id="Phobius"/>
    </source>
</evidence>
<dbReference type="EMBL" id="OV696699">
    <property type="protein sequence ID" value="CAH1245155.1"/>
    <property type="molecule type" value="Genomic_DNA"/>
</dbReference>
<dbReference type="PANTHER" id="PTHR12489:SF16">
    <property type="entry name" value="LHFPL TETRASPAN SUBFAMILY MEMBER 6 PROTEIN-RELATED"/>
    <property type="match status" value="1"/>
</dbReference>
<keyword evidence="3 5" id="KW-1133">Transmembrane helix</keyword>
<name>A0A8J9Z083_BRALA</name>
<gene>
    <name evidence="6" type="primary">LHFPL1</name>
    <name evidence="6" type="ORF">BLAG_LOCUS7582</name>
</gene>
<keyword evidence="2 5" id="KW-0812">Transmembrane</keyword>
<protein>
    <submittedName>
        <fullName evidence="6">LHFPL1 protein</fullName>
    </submittedName>
</protein>
<evidence type="ECO:0000313" key="6">
    <source>
        <dbReference type="EMBL" id="CAH1245155.1"/>
    </source>
</evidence>
<dbReference type="PANTHER" id="PTHR12489">
    <property type="entry name" value="LIPOMA HMGIC FUSION PARTNER-LIKE PROTEIN"/>
    <property type="match status" value="1"/>
</dbReference>
<comment type="subcellular location">
    <subcellularLocation>
        <location evidence="1">Membrane</location>
        <topology evidence="1">Multi-pass membrane protein</topology>
    </subcellularLocation>
</comment>
<dbReference type="Proteomes" id="UP000838412">
    <property type="component" value="Chromosome 14"/>
</dbReference>
<organism evidence="6 7">
    <name type="scientific">Branchiostoma lanceolatum</name>
    <name type="common">Common lancelet</name>
    <name type="synonym">Amphioxus lanceolatum</name>
    <dbReference type="NCBI Taxonomy" id="7740"/>
    <lineage>
        <taxon>Eukaryota</taxon>
        <taxon>Metazoa</taxon>
        <taxon>Chordata</taxon>
        <taxon>Cephalochordata</taxon>
        <taxon>Leptocardii</taxon>
        <taxon>Amphioxiformes</taxon>
        <taxon>Branchiostomatidae</taxon>
        <taxon>Branchiostoma</taxon>
    </lineage>
</organism>
<dbReference type="InterPro" id="IPR019372">
    <property type="entry name" value="LHFPL"/>
</dbReference>
<feature type="transmembrane region" description="Helical" evidence="5">
    <location>
        <begin position="80"/>
        <end position="108"/>
    </location>
</feature>
<evidence type="ECO:0000256" key="3">
    <source>
        <dbReference type="ARBA" id="ARBA00022989"/>
    </source>
</evidence>
<sequence length="200" mass="21600">MGAASLSNCGIVWSLLSLCSTGLCCAGFYLPYWLEGNTLGKPAYFGTFRRCNYPAPGKEGDPYVVEECGRYATFYDIPSMSWQICTVLVGIGCGFMILISFTALLACCVEELITSRIARAAGWLQVFAAILVAAGVVLYPNGWNSVEVQQACGNLSRAYALGTCKMSWSYYITIGGSLLTFLCSGLSYNAARTKNVHYGI</sequence>
<feature type="transmembrane region" description="Helical" evidence="5">
    <location>
        <begin position="12"/>
        <end position="34"/>
    </location>
</feature>
<proteinExistence type="predicted"/>
<evidence type="ECO:0000256" key="1">
    <source>
        <dbReference type="ARBA" id="ARBA00004141"/>
    </source>
</evidence>
<dbReference type="Pfam" id="PF10242">
    <property type="entry name" value="L_HMGIC_fpl"/>
    <property type="match status" value="1"/>
</dbReference>
<reference evidence="6" key="1">
    <citation type="submission" date="2022-01" db="EMBL/GenBank/DDBJ databases">
        <authorList>
            <person name="Braso-Vives M."/>
        </authorList>
    </citation>
    <scope>NUCLEOTIDE SEQUENCE</scope>
</reference>
<keyword evidence="7" id="KW-1185">Reference proteome</keyword>
<dbReference type="Gene3D" id="1.20.140.150">
    <property type="match status" value="1"/>
</dbReference>
<evidence type="ECO:0000256" key="4">
    <source>
        <dbReference type="ARBA" id="ARBA00023136"/>
    </source>
</evidence>
<dbReference type="GO" id="GO:0016020">
    <property type="term" value="C:membrane"/>
    <property type="evidence" value="ECO:0007669"/>
    <property type="project" value="UniProtKB-SubCell"/>
</dbReference>
<evidence type="ECO:0000313" key="7">
    <source>
        <dbReference type="Proteomes" id="UP000838412"/>
    </source>
</evidence>
<evidence type="ECO:0000256" key="2">
    <source>
        <dbReference type="ARBA" id="ARBA00022692"/>
    </source>
</evidence>
<dbReference type="OrthoDB" id="5873721at2759"/>
<dbReference type="AlphaFoldDB" id="A0A8J9Z083"/>
<feature type="transmembrane region" description="Helical" evidence="5">
    <location>
        <begin position="168"/>
        <end position="188"/>
    </location>
</feature>